<dbReference type="Proteomes" id="UP000263012">
    <property type="component" value="Chromosome"/>
</dbReference>
<dbReference type="KEGG" id="hdf:AArcSl_0173"/>
<evidence type="ECO:0000313" key="2">
    <source>
        <dbReference type="Proteomes" id="UP000263012"/>
    </source>
</evidence>
<dbReference type="EC" id="4.99.1.2" evidence="1"/>
<keyword evidence="1" id="KW-0456">Lyase</keyword>
<dbReference type="Pfam" id="PF03243">
    <property type="entry name" value="MerB"/>
    <property type="match status" value="1"/>
</dbReference>
<dbReference type="OrthoDB" id="232973at2157"/>
<dbReference type="Gene3D" id="3.30.450.410">
    <property type="match status" value="1"/>
</dbReference>
<accession>A0A343TFF6</accession>
<dbReference type="AlphaFoldDB" id="A0A343TFF6"/>
<reference evidence="2" key="1">
    <citation type="submission" date="2017-11" db="EMBL/GenBank/DDBJ databases">
        <title>Phenotypic and genomic properties of facultatively anaerobic sulfur-reducing natronoarchaea from hypersaline soda lakes.</title>
        <authorList>
            <person name="Sorokin D.Y."/>
            <person name="Kublanov I.V."/>
            <person name="Roman P."/>
            <person name="Sinninghe Damste J.S."/>
            <person name="Golyshin P.N."/>
            <person name="Rojo D."/>
            <person name="Ciordia S."/>
            <person name="Mena M.D.C."/>
            <person name="Ferrer M."/>
            <person name="Messina E."/>
            <person name="Smedile F."/>
            <person name="La Spada G."/>
            <person name="La Cono V."/>
            <person name="Yakimov M.M."/>
        </authorList>
    </citation>
    <scope>NUCLEOTIDE SEQUENCE [LARGE SCALE GENOMIC DNA]</scope>
    <source>
        <strain evidence="2">AArc-Sl</strain>
    </source>
</reference>
<dbReference type="SUPFAM" id="SSF160387">
    <property type="entry name" value="NosL/MerB-like"/>
    <property type="match status" value="1"/>
</dbReference>
<dbReference type="GeneID" id="37876508"/>
<proteinExistence type="predicted"/>
<organism evidence="1 2">
    <name type="scientific">Halalkaliarchaeum desulfuricum</name>
    <dbReference type="NCBI Taxonomy" id="2055893"/>
    <lineage>
        <taxon>Archaea</taxon>
        <taxon>Methanobacteriati</taxon>
        <taxon>Methanobacteriota</taxon>
        <taxon>Stenosarchaea group</taxon>
        <taxon>Halobacteria</taxon>
        <taxon>Halobacteriales</taxon>
        <taxon>Haloferacaceae</taxon>
        <taxon>Halalkaliarchaeum</taxon>
    </lineage>
</organism>
<dbReference type="RefSeq" id="WP_119813806.1">
    <property type="nucleotide sequence ID" value="NZ_CP025066.1"/>
</dbReference>
<dbReference type="InterPro" id="IPR004927">
    <property type="entry name" value="MerB"/>
</dbReference>
<gene>
    <name evidence="1" type="ORF">AArcSl_0173</name>
</gene>
<name>A0A343TFF6_9EURY</name>
<keyword evidence="2" id="KW-1185">Reference proteome</keyword>
<evidence type="ECO:0000313" key="1">
    <source>
        <dbReference type="EMBL" id="AUX07828.1"/>
    </source>
</evidence>
<dbReference type="GO" id="GO:0018836">
    <property type="term" value="F:alkylmercury lyase activity"/>
    <property type="evidence" value="ECO:0007669"/>
    <property type="project" value="UniProtKB-EC"/>
</dbReference>
<dbReference type="InterPro" id="IPR053717">
    <property type="entry name" value="MerB_lyase_sf"/>
</dbReference>
<sequence>MSVACFYDAVILAALSDREVDIRTESPDGTVIEARAVGSDQLTVTPGGAVFSFGIDEGVNPPPDGGPTLEQGYAAICPYVKAFPSREAYRRWAETVPAATVAMPLSGATELAGELVGDQSS</sequence>
<dbReference type="EMBL" id="CP025066">
    <property type="protein sequence ID" value="AUX07828.1"/>
    <property type="molecule type" value="Genomic_DNA"/>
</dbReference>
<protein>
    <submittedName>
        <fullName evidence="1">Alkylmercury lyase</fullName>
        <ecNumber evidence="1">4.99.1.2</ecNumber>
    </submittedName>
</protein>